<comment type="caution">
    <text evidence="1">The sequence shown here is derived from an EMBL/GenBank/DDBJ whole genome shotgun (WGS) entry which is preliminary data.</text>
</comment>
<accession>A0ABU1JPE6</accession>
<evidence type="ECO:0000313" key="1">
    <source>
        <dbReference type="EMBL" id="MDR6290493.1"/>
    </source>
</evidence>
<keyword evidence="2" id="KW-1185">Reference proteome</keyword>
<dbReference type="EMBL" id="JAVDPW010000005">
    <property type="protein sequence ID" value="MDR6290493.1"/>
    <property type="molecule type" value="Genomic_DNA"/>
</dbReference>
<evidence type="ECO:0000313" key="2">
    <source>
        <dbReference type="Proteomes" id="UP001262410"/>
    </source>
</evidence>
<name>A0ABU1JPE6_9PROT</name>
<sequence length="39" mass="4103">MVTIGGVQLVCGDINGDRQIDFAINVISDHALTAADFVL</sequence>
<dbReference type="Proteomes" id="UP001262410">
    <property type="component" value="Unassembled WGS sequence"/>
</dbReference>
<proteinExistence type="predicted"/>
<evidence type="ECO:0008006" key="3">
    <source>
        <dbReference type="Google" id="ProtNLM"/>
    </source>
</evidence>
<organism evidence="1 2">
    <name type="scientific">Inquilinus ginsengisoli</name>
    <dbReference type="NCBI Taxonomy" id="363840"/>
    <lineage>
        <taxon>Bacteria</taxon>
        <taxon>Pseudomonadati</taxon>
        <taxon>Pseudomonadota</taxon>
        <taxon>Alphaproteobacteria</taxon>
        <taxon>Rhodospirillales</taxon>
        <taxon>Rhodospirillaceae</taxon>
        <taxon>Inquilinus</taxon>
    </lineage>
</organism>
<reference evidence="1 2" key="1">
    <citation type="submission" date="2023-07" db="EMBL/GenBank/DDBJ databases">
        <title>Sorghum-associated microbial communities from plants grown in Nebraska, USA.</title>
        <authorList>
            <person name="Schachtman D."/>
        </authorList>
    </citation>
    <scope>NUCLEOTIDE SEQUENCE [LARGE SCALE GENOMIC DNA]</scope>
    <source>
        <strain evidence="1 2">584</strain>
    </source>
</reference>
<gene>
    <name evidence="1" type="ORF">E9232_003019</name>
</gene>
<protein>
    <recommendedName>
        <fullName evidence="3">Dockerin domain-containing protein</fullName>
    </recommendedName>
</protein>